<dbReference type="Pfam" id="PF00651">
    <property type="entry name" value="BTB"/>
    <property type="match status" value="1"/>
</dbReference>
<dbReference type="InterPro" id="IPR011333">
    <property type="entry name" value="SKP1/BTB/POZ_sf"/>
</dbReference>
<dbReference type="PANTHER" id="PTHR47843:SF2">
    <property type="entry name" value="BTB DOMAIN-CONTAINING PROTEIN"/>
    <property type="match status" value="1"/>
</dbReference>
<gene>
    <name evidence="3" type="ORF">NA56DRAFT_661289</name>
</gene>
<dbReference type="PANTHER" id="PTHR47843">
    <property type="entry name" value="BTB DOMAIN-CONTAINING PROTEIN-RELATED"/>
    <property type="match status" value="1"/>
</dbReference>
<dbReference type="PROSITE" id="PS50097">
    <property type="entry name" value="BTB"/>
    <property type="match status" value="1"/>
</dbReference>
<keyword evidence="4" id="KW-1185">Reference proteome</keyword>
<dbReference type="SUPFAM" id="SSF54695">
    <property type="entry name" value="POZ domain"/>
    <property type="match status" value="1"/>
</dbReference>
<keyword evidence="1" id="KW-0812">Transmembrane</keyword>
<evidence type="ECO:0000313" key="3">
    <source>
        <dbReference type="EMBL" id="PMD18645.1"/>
    </source>
</evidence>
<feature type="transmembrane region" description="Helical" evidence="1">
    <location>
        <begin position="248"/>
        <end position="267"/>
    </location>
</feature>
<dbReference type="EMBL" id="KZ613493">
    <property type="protein sequence ID" value="PMD18645.1"/>
    <property type="molecule type" value="Genomic_DNA"/>
</dbReference>
<evidence type="ECO:0000259" key="2">
    <source>
        <dbReference type="PROSITE" id="PS50097"/>
    </source>
</evidence>
<protein>
    <recommendedName>
        <fullName evidence="2">BTB domain-containing protein</fullName>
    </recommendedName>
</protein>
<dbReference type="OrthoDB" id="1022638at2759"/>
<keyword evidence="1" id="KW-1133">Transmembrane helix</keyword>
<dbReference type="InterPro" id="IPR000210">
    <property type="entry name" value="BTB/POZ_dom"/>
</dbReference>
<dbReference type="AlphaFoldDB" id="A0A2J6PX94"/>
<dbReference type="Proteomes" id="UP000235672">
    <property type="component" value="Unassembled WGS sequence"/>
</dbReference>
<feature type="transmembrane region" description="Helical" evidence="1">
    <location>
        <begin position="213"/>
        <end position="236"/>
    </location>
</feature>
<accession>A0A2J6PX94</accession>
<name>A0A2J6PX94_9HELO</name>
<feature type="domain" description="BTB" evidence="2">
    <location>
        <begin position="69"/>
        <end position="131"/>
    </location>
</feature>
<proteinExistence type="predicted"/>
<dbReference type="CDD" id="cd18186">
    <property type="entry name" value="BTB_POZ_ZBTB_KLHL-like"/>
    <property type="match status" value="1"/>
</dbReference>
<dbReference type="Gene3D" id="3.30.710.10">
    <property type="entry name" value="Potassium Channel Kv1.1, Chain A"/>
    <property type="match status" value="1"/>
</dbReference>
<evidence type="ECO:0000313" key="4">
    <source>
        <dbReference type="Proteomes" id="UP000235672"/>
    </source>
</evidence>
<organism evidence="3 4">
    <name type="scientific">Hyaloscypha hepaticicola</name>
    <dbReference type="NCBI Taxonomy" id="2082293"/>
    <lineage>
        <taxon>Eukaryota</taxon>
        <taxon>Fungi</taxon>
        <taxon>Dikarya</taxon>
        <taxon>Ascomycota</taxon>
        <taxon>Pezizomycotina</taxon>
        <taxon>Leotiomycetes</taxon>
        <taxon>Helotiales</taxon>
        <taxon>Hyaloscyphaceae</taxon>
        <taxon>Hyaloscypha</taxon>
    </lineage>
</organism>
<reference evidence="3 4" key="1">
    <citation type="submission" date="2016-05" db="EMBL/GenBank/DDBJ databases">
        <title>A degradative enzymes factory behind the ericoid mycorrhizal symbiosis.</title>
        <authorList>
            <consortium name="DOE Joint Genome Institute"/>
            <person name="Martino E."/>
            <person name="Morin E."/>
            <person name="Grelet G."/>
            <person name="Kuo A."/>
            <person name="Kohler A."/>
            <person name="Daghino S."/>
            <person name="Barry K."/>
            <person name="Choi C."/>
            <person name="Cichocki N."/>
            <person name="Clum A."/>
            <person name="Copeland A."/>
            <person name="Hainaut M."/>
            <person name="Haridas S."/>
            <person name="Labutti K."/>
            <person name="Lindquist E."/>
            <person name="Lipzen A."/>
            <person name="Khouja H.-R."/>
            <person name="Murat C."/>
            <person name="Ohm R."/>
            <person name="Olson A."/>
            <person name="Spatafora J."/>
            <person name="Veneault-Fourrey C."/>
            <person name="Henrissat B."/>
            <person name="Grigoriev I."/>
            <person name="Martin F."/>
            <person name="Perotto S."/>
        </authorList>
    </citation>
    <scope>NUCLEOTIDE SEQUENCE [LARGE SCALE GENOMIC DNA]</scope>
    <source>
        <strain evidence="3 4">UAMH 7357</strain>
    </source>
</reference>
<evidence type="ECO:0000256" key="1">
    <source>
        <dbReference type="SAM" id="Phobius"/>
    </source>
</evidence>
<keyword evidence="1" id="KW-0472">Membrane</keyword>
<sequence>MAPPAWLAWFHSGKSPSSTDQNVQQAETDDAEALQDWPQATLLPQTRRLRLAAATIPGTDCSRCQGDRVDVKIGTGRAAKRYMIHERLICHYSSYFKGACQSGFAESLSKQFDLADDDPVAFKLFVHWMYSWDKEPLIYNPATSLSEWSLEIAESTWMLAGSSDDPRRHEIGHWYEPCGKSMAPKCLHGTNTPQTNWPQMRQPWTSWPRLSTALLYAVLALFTILILGLSIGLLVANDDGSIRQTTKNFDIFVALVLIITLVVPLAFPLTGIFAFGAATTTAVDANTCFSLLINSKVLYHQFLPVN</sequence>